<dbReference type="GO" id="GO:0005886">
    <property type="term" value="C:plasma membrane"/>
    <property type="evidence" value="ECO:0007669"/>
    <property type="project" value="UniProtKB-SubCell"/>
</dbReference>
<evidence type="ECO:0000256" key="4">
    <source>
        <dbReference type="ARBA" id="ARBA00022448"/>
    </source>
</evidence>
<dbReference type="InterPro" id="IPR012823">
    <property type="entry name" value="Flagell_FliJ"/>
</dbReference>
<dbReference type="PANTHER" id="PTHR38786:SF1">
    <property type="entry name" value="FLAGELLAR FLIJ PROTEIN"/>
    <property type="match status" value="1"/>
</dbReference>
<evidence type="ECO:0000256" key="11">
    <source>
        <dbReference type="SAM" id="Coils"/>
    </source>
</evidence>
<evidence type="ECO:0000256" key="3">
    <source>
        <dbReference type="ARBA" id="ARBA00020392"/>
    </source>
</evidence>
<evidence type="ECO:0000256" key="6">
    <source>
        <dbReference type="ARBA" id="ARBA00022500"/>
    </source>
</evidence>
<dbReference type="NCBIfam" id="TIGR02473">
    <property type="entry name" value="flagell_FliJ"/>
    <property type="match status" value="1"/>
</dbReference>
<feature type="coiled-coil region" evidence="11">
    <location>
        <begin position="10"/>
        <end position="51"/>
    </location>
</feature>
<accession>A0A2R5F286</accession>
<evidence type="ECO:0000256" key="7">
    <source>
        <dbReference type="ARBA" id="ARBA00022795"/>
    </source>
</evidence>
<keyword evidence="12" id="KW-0966">Cell projection</keyword>
<keyword evidence="10" id="KW-1006">Bacterial flagellum protein export</keyword>
<reference evidence="12 13" key="1">
    <citation type="journal article" date="2018" name="Environ. Microbiol.">
        <title>Isolation and genomic characterization of Novimethylophilus kurashikiensis gen. nov. sp. nov., a new lanthanide-dependent methylotrophic species of Methylophilaceae.</title>
        <authorList>
            <person name="Lv H."/>
            <person name="Sahin N."/>
            <person name="Tani A."/>
        </authorList>
    </citation>
    <scope>NUCLEOTIDE SEQUENCE [LARGE SCALE GENOMIC DNA]</scope>
    <source>
        <strain evidence="12 13">La2-4</strain>
    </source>
</reference>
<comment type="subcellular location">
    <subcellularLocation>
        <location evidence="1">Cell membrane</location>
        <topology evidence="1">Peripheral membrane protein</topology>
        <orientation evidence="1">Cytoplasmic side</orientation>
    </subcellularLocation>
</comment>
<keyword evidence="8" id="KW-0653">Protein transport</keyword>
<dbReference type="InterPro" id="IPR018006">
    <property type="entry name" value="Flag_FliJ_proteobac"/>
</dbReference>
<dbReference type="Pfam" id="PF02050">
    <property type="entry name" value="FliJ"/>
    <property type="match status" value="1"/>
</dbReference>
<evidence type="ECO:0000313" key="12">
    <source>
        <dbReference type="EMBL" id="GBG12565.1"/>
    </source>
</evidence>
<evidence type="ECO:0000256" key="8">
    <source>
        <dbReference type="ARBA" id="ARBA00022927"/>
    </source>
</evidence>
<sequence>MATFRLAPLVKFAEERSEAAAQELQRHRIQLNQAEEKLKQLQGFLADYQARLGHTAGQGVTVQTLIDFQQFIGKLEIAIRSQSEEVVRCRQRWENAQEIWMERERELKAYLALRDRHDREEIRKDNRRDQRLQDEFAQNALRRRAAEENSQD</sequence>
<comment type="caution">
    <text evidence="12">The sequence shown here is derived from an EMBL/GenBank/DDBJ whole genome shotgun (WGS) entry which is preliminary data.</text>
</comment>
<evidence type="ECO:0000256" key="10">
    <source>
        <dbReference type="ARBA" id="ARBA00023225"/>
    </source>
</evidence>
<evidence type="ECO:0000256" key="1">
    <source>
        <dbReference type="ARBA" id="ARBA00004413"/>
    </source>
</evidence>
<keyword evidence="12" id="KW-0969">Cilium</keyword>
<evidence type="ECO:0000313" key="13">
    <source>
        <dbReference type="Proteomes" id="UP000245081"/>
    </source>
</evidence>
<organism evidence="12 13">
    <name type="scientific">Novimethylophilus kurashikiensis</name>
    <dbReference type="NCBI Taxonomy" id="1825523"/>
    <lineage>
        <taxon>Bacteria</taxon>
        <taxon>Pseudomonadati</taxon>
        <taxon>Pseudomonadota</taxon>
        <taxon>Betaproteobacteria</taxon>
        <taxon>Nitrosomonadales</taxon>
        <taxon>Methylophilaceae</taxon>
        <taxon>Novimethylophilus</taxon>
    </lineage>
</organism>
<keyword evidence="7" id="KW-1005">Bacterial flagellum biogenesis</keyword>
<keyword evidence="11" id="KW-0175">Coiled coil</keyword>
<dbReference type="PIRSF" id="PIRSF019404">
    <property type="entry name" value="FliJ"/>
    <property type="match status" value="1"/>
</dbReference>
<dbReference type="GO" id="GO:0006935">
    <property type="term" value="P:chemotaxis"/>
    <property type="evidence" value="ECO:0007669"/>
    <property type="project" value="UniProtKB-KW"/>
</dbReference>
<dbReference type="PRINTS" id="PR01004">
    <property type="entry name" value="FLGFLIJ"/>
</dbReference>
<keyword evidence="4" id="KW-0813">Transport</keyword>
<dbReference type="RefSeq" id="WP_109013796.1">
    <property type="nucleotide sequence ID" value="NZ_BDOQ01000001.1"/>
</dbReference>
<keyword evidence="5" id="KW-1003">Cell membrane</keyword>
<dbReference type="Proteomes" id="UP000245081">
    <property type="component" value="Unassembled WGS sequence"/>
</dbReference>
<dbReference type="InterPro" id="IPR052570">
    <property type="entry name" value="FliJ"/>
</dbReference>
<dbReference type="EMBL" id="BDOQ01000001">
    <property type="protein sequence ID" value="GBG12565.1"/>
    <property type="molecule type" value="Genomic_DNA"/>
</dbReference>
<evidence type="ECO:0000256" key="2">
    <source>
        <dbReference type="ARBA" id="ARBA00010004"/>
    </source>
</evidence>
<dbReference type="GO" id="GO:0044781">
    <property type="term" value="P:bacterial-type flagellum organization"/>
    <property type="evidence" value="ECO:0007669"/>
    <property type="project" value="UniProtKB-KW"/>
</dbReference>
<comment type="similarity">
    <text evidence="2">Belongs to the FliJ family.</text>
</comment>
<keyword evidence="6" id="KW-0145">Chemotaxis</keyword>
<evidence type="ECO:0000256" key="5">
    <source>
        <dbReference type="ARBA" id="ARBA00022475"/>
    </source>
</evidence>
<name>A0A2R5F286_9PROT</name>
<dbReference type="GO" id="GO:0003774">
    <property type="term" value="F:cytoskeletal motor activity"/>
    <property type="evidence" value="ECO:0007669"/>
    <property type="project" value="InterPro"/>
</dbReference>
<gene>
    <name evidence="12" type="primary">fliJ</name>
    <name evidence="12" type="ORF">NMK_0096</name>
</gene>
<dbReference type="GO" id="GO:0009288">
    <property type="term" value="C:bacterial-type flagellum"/>
    <property type="evidence" value="ECO:0007669"/>
    <property type="project" value="InterPro"/>
</dbReference>
<dbReference type="InterPro" id="IPR053716">
    <property type="entry name" value="Flag_assembly_chemotaxis_eff"/>
</dbReference>
<dbReference type="PANTHER" id="PTHR38786">
    <property type="entry name" value="FLAGELLAR FLIJ PROTEIN"/>
    <property type="match status" value="1"/>
</dbReference>
<proteinExistence type="inferred from homology"/>
<evidence type="ECO:0000256" key="9">
    <source>
        <dbReference type="ARBA" id="ARBA00023136"/>
    </source>
</evidence>
<dbReference type="OrthoDB" id="6465096at2"/>
<keyword evidence="9" id="KW-0472">Membrane</keyword>
<protein>
    <recommendedName>
        <fullName evidence="3">Flagellar FliJ protein</fullName>
    </recommendedName>
</protein>
<dbReference type="Gene3D" id="1.10.287.1700">
    <property type="match status" value="1"/>
</dbReference>
<keyword evidence="12" id="KW-0282">Flagellum</keyword>
<dbReference type="GO" id="GO:0071973">
    <property type="term" value="P:bacterial-type flagellum-dependent cell motility"/>
    <property type="evidence" value="ECO:0007669"/>
    <property type="project" value="InterPro"/>
</dbReference>
<dbReference type="GO" id="GO:0015031">
    <property type="term" value="P:protein transport"/>
    <property type="evidence" value="ECO:0007669"/>
    <property type="project" value="UniProtKB-KW"/>
</dbReference>
<dbReference type="AlphaFoldDB" id="A0A2R5F286"/>
<keyword evidence="13" id="KW-1185">Reference proteome</keyword>